<evidence type="ECO:0000313" key="3">
    <source>
        <dbReference type="Proteomes" id="UP001054945"/>
    </source>
</evidence>
<proteinExistence type="predicted"/>
<feature type="compositionally biased region" description="Polar residues" evidence="1">
    <location>
        <begin position="12"/>
        <end position="22"/>
    </location>
</feature>
<feature type="region of interest" description="Disordered" evidence="1">
    <location>
        <begin position="1"/>
        <end position="22"/>
    </location>
</feature>
<sequence>MGCPGFPRTSDRSCSSVHPQTSSLEVNRFSDKRSEKLTKCIILNENVSVSTWCFGIPEFDGIDRKQNQIRNFSRLRIDGAIRGQFGR</sequence>
<dbReference type="AlphaFoldDB" id="A0AAV4WJB0"/>
<accession>A0AAV4WJB0</accession>
<keyword evidence="3" id="KW-1185">Reference proteome</keyword>
<evidence type="ECO:0000313" key="2">
    <source>
        <dbReference type="EMBL" id="GIY82378.1"/>
    </source>
</evidence>
<protein>
    <submittedName>
        <fullName evidence="2">Uncharacterized protein</fullName>
    </submittedName>
</protein>
<evidence type="ECO:0000256" key="1">
    <source>
        <dbReference type="SAM" id="MobiDB-lite"/>
    </source>
</evidence>
<reference evidence="2 3" key="1">
    <citation type="submission" date="2021-06" db="EMBL/GenBank/DDBJ databases">
        <title>Caerostris extrusa draft genome.</title>
        <authorList>
            <person name="Kono N."/>
            <person name="Arakawa K."/>
        </authorList>
    </citation>
    <scope>NUCLEOTIDE SEQUENCE [LARGE SCALE GENOMIC DNA]</scope>
</reference>
<organism evidence="2 3">
    <name type="scientific">Caerostris extrusa</name>
    <name type="common">Bark spider</name>
    <name type="synonym">Caerostris bankana</name>
    <dbReference type="NCBI Taxonomy" id="172846"/>
    <lineage>
        <taxon>Eukaryota</taxon>
        <taxon>Metazoa</taxon>
        <taxon>Ecdysozoa</taxon>
        <taxon>Arthropoda</taxon>
        <taxon>Chelicerata</taxon>
        <taxon>Arachnida</taxon>
        <taxon>Araneae</taxon>
        <taxon>Araneomorphae</taxon>
        <taxon>Entelegynae</taxon>
        <taxon>Araneoidea</taxon>
        <taxon>Araneidae</taxon>
        <taxon>Caerostris</taxon>
    </lineage>
</organism>
<comment type="caution">
    <text evidence="2">The sequence shown here is derived from an EMBL/GenBank/DDBJ whole genome shotgun (WGS) entry which is preliminary data.</text>
</comment>
<gene>
    <name evidence="2" type="ORF">CEXT_251631</name>
</gene>
<name>A0AAV4WJB0_CAEEX</name>
<dbReference type="EMBL" id="BPLR01016243">
    <property type="protein sequence ID" value="GIY82378.1"/>
    <property type="molecule type" value="Genomic_DNA"/>
</dbReference>
<dbReference type="Proteomes" id="UP001054945">
    <property type="component" value="Unassembled WGS sequence"/>
</dbReference>